<dbReference type="Proteomes" id="UP000464378">
    <property type="component" value="Chromosome"/>
</dbReference>
<reference evidence="2" key="1">
    <citation type="submission" date="2019-04" db="EMBL/GenBank/DDBJ databases">
        <authorList>
            <consortium name="Science for Life Laboratories"/>
        </authorList>
    </citation>
    <scope>NUCLEOTIDE SEQUENCE</scope>
    <source>
        <strain evidence="2">MBLW1</strain>
    </source>
</reference>
<organism evidence="2">
    <name type="scientific">Tuwongella immobilis</name>
    <dbReference type="NCBI Taxonomy" id="692036"/>
    <lineage>
        <taxon>Bacteria</taxon>
        <taxon>Pseudomonadati</taxon>
        <taxon>Planctomycetota</taxon>
        <taxon>Planctomycetia</taxon>
        <taxon>Gemmatales</taxon>
        <taxon>Gemmataceae</taxon>
        <taxon>Tuwongella</taxon>
    </lineage>
</organism>
<protein>
    <submittedName>
        <fullName evidence="2">Uncharacterized protein</fullName>
    </submittedName>
</protein>
<dbReference type="EMBL" id="LR586016">
    <property type="protein sequence ID" value="VIP01520.1"/>
    <property type="molecule type" value="Genomic_DNA"/>
</dbReference>
<keyword evidence="3" id="KW-1185">Reference proteome</keyword>
<dbReference type="AlphaFoldDB" id="A0A6C2YJ00"/>
<feature type="region of interest" description="Disordered" evidence="1">
    <location>
        <begin position="67"/>
        <end position="89"/>
    </location>
</feature>
<name>A0A6C2YJ00_9BACT</name>
<accession>A0A6C2YJ00</accession>
<feature type="compositionally biased region" description="Polar residues" evidence="1">
    <location>
        <begin position="73"/>
        <end position="89"/>
    </location>
</feature>
<dbReference type="InParanoid" id="A0A6C2YJ00"/>
<gene>
    <name evidence="2" type="ORF">GMBLW1_24400</name>
</gene>
<dbReference type="EMBL" id="LR593887">
    <property type="protein sequence ID" value="VTR98652.1"/>
    <property type="molecule type" value="Genomic_DNA"/>
</dbReference>
<dbReference type="KEGG" id="tim:GMBLW1_24400"/>
<evidence type="ECO:0000256" key="1">
    <source>
        <dbReference type="SAM" id="MobiDB-lite"/>
    </source>
</evidence>
<evidence type="ECO:0000313" key="3">
    <source>
        <dbReference type="Proteomes" id="UP000464378"/>
    </source>
</evidence>
<proteinExistence type="predicted"/>
<sequence length="123" mass="13952">MLRSGFRPMNLHRNHFRFTSRASATRVPGRERNQVRAVRLGVQPSWRRCSSKVWGILSNPAERVKRHEESPSICPQTLPNPQNQSTNLPLESLGGFARYTAPRLFQRAARFREKESVVGGIGG</sequence>
<evidence type="ECO:0000313" key="2">
    <source>
        <dbReference type="EMBL" id="VIP01520.1"/>
    </source>
</evidence>